<dbReference type="EMBL" id="VSRR010016819">
    <property type="protein sequence ID" value="MPC59727.1"/>
    <property type="molecule type" value="Genomic_DNA"/>
</dbReference>
<organism evidence="2 3">
    <name type="scientific">Portunus trituberculatus</name>
    <name type="common">Swimming crab</name>
    <name type="synonym">Neptunus trituberculatus</name>
    <dbReference type="NCBI Taxonomy" id="210409"/>
    <lineage>
        <taxon>Eukaryota</taxon>
        <taxon>Metazoa</taxon>
        <taxon>Ecdysozoa</taxon>
        <taxon>Arthropoda</taxon>
        <taxon>Crustacea</taxon>
        <taxon>Multicrustacea</taxon>
        <taxon>Malacostraca</taxon>
        <taxon>Eumalacostraca</taxon>
        <taxon>Eucarida</taxon>
        <taxon>Decapoda</taxon>
        <taxon>Pleocyemata</taxon>
        <taxon>Brachyura</taxon>
        <taxon>Eubrachyura</taxon>
        <taxon>Portunoidea</taxon>
        <taxon>Portunidae</taxon>
        <taxon>Portuninae</taxon>
        <taxon>Portunus</taxon>
    </lineage>
</organism>
<name>A0A5B7GRB9_PORTR</name>
<evidence type="ECO:0000313" key="3">
    <source>
        <dbReference type="Proteomes" id="UP000324222"/>
    </source>
</evidence>
<protein>
    <submittedName>
        <fullName evidence="2">Uncharacterized protein</fullName>
    </submittedName>
</protein>
<accession>A0A5B7GRB9</accession>
<comment type="caution">
    <text evidence="2">The sequence shown here is derived from an EMBL/GenBank/DDBJ whole genome shotgun (WGS) entry which is preliminary data.</text>
</comment>
<reference evidence="2 3" key="1">
    <citation type="submission" date="2019-05" db="EMBL/GenBank/DDBJ databases">
        <title>Another draft genome of Portunus trituberculatus and its Hox gene families provides insights of decapod evolution.</title>
        <authorList>
            <person name="Jeong J.-H."/>
            <person name="Song I."/>
            <person name="Kim S."/>
            <person name="Choi T."/>
            <person name="Kim D."/>
            <person name="Ryu S."/>
            <person name="Kim W."/>
        </authorList>
    </citation>
    <scope>NUCLEOTIDE SEQUENCE [LARGE SCALE GENOMIC DNA]</scope>
    <source>
        <tissue evidence="2">Muscle</tissue>
    </source>
</reference>
<evidence type="ECO:0000256" key="1">
    <source>
        <dbReference type="SAM" id="MobiDB-lite"/>
    </source>
</evidence>
<proteinExistence type="predicted"/>
<dbReference type="Proteomes" id="UP000324222">
    <property type="component" value="Unassembled WGS sequence"/>
</dbReference>
<evidence type="ECO:0000313" key="2">
    <source>
        <dbReference type="EMBL" id="MPC59727.1"/>
    </source>
</evidence>
<feature type="region of interest" description="Disordered" evidence="1">
    <location>
        <begin position="1"/>
        <end position="20"/>
    </location>
</feature>
<gene>
    <name evidence="2" type="ORF">E2C01_053755</name>
</gene>
<dbReference type="AlphaFoldDB" id="A0A5B7GRB9"/>
<sequence length="97" mass="11025">METVEGQAAEGAQDKYGHPADSMRDDMRLAECIWKWKRSYLKRKNAVPVSSCWVKRDSLPWMSPSSTFRDACVVGPVSRGCRRGVMARRGRTLLFDS</sequence>
<keyword evidence="3" id="KW-1185">Reference proteome</keyword>